<gene>
    <name evidence="2" type="ORF">HINF_LOCUS30769</name>
    <name evidence="1" type="ORF">HINF_LOCUS44599</name>
</gene>
<comment type="caution">
    <text evidence="1">The sequence shown here is derived from an EMBL/GenBank/DDBJ whole genome shotgun (WGS) entry which is preliminary data.</text>
</comment>
<evidence type="ECO:0000313" key="3">
    <source>
        <dbReference type="Proteomes" id="UP001642409"/>
    </source>
</evidence>
<name>A0AA86QCV8_9EUKA</name>
<sequence>MLCILYYTIALNIVTFDPALQIIPEILNPKEINISCELYIFKSHQIHIKAAQFTQNTSDIFIIESSSYQLSKIPKRAKLQLLFTSAKIFDYCTIFVLIKMWKFLFVYTIDNQFPILILFNEFTFLQQLYNDQAWRFDVRAEEALLKYQLCLV</sequence>
<evidence type="ECO:0000313" key="2">
    <source>
        <dbReference type="EMBL" id="CAL6026275.1"/>
    </source>
</evidence>
<keyword evidence="3" id="KW-1185">Reference proteome</keyword>
<proteinExistence type="predicted"/>
<dbReference type="Proteomes" id="UP001642409">
    <property type="component" value="Unassembled WGS sequence"/>
</dbReference>
<reference evidence="2 3" key="2">
    <citation type="submission" date="2024-07" db="EMBL/GenBank/DDBJ databases">
        <authorList>
            <person name="Akdeniz Z."/>
        </authorList>
    </citation>
    <scope>NUCLEOTIDE SEQUENCE [LARGE SCALE GENOMIC DNA]</scope>
</reference>
<protein>
    <submittedName>
        <fullName evidence="2">Hypothetical_protein</fullName>
    </submittedName>
</protein>
<organism evidence="1">
    <name type="scientific">Hexamita inflata</name>
    <dbReference type="NCBI Taxonomy" id="28002"/>
    <lineage>
        <taxon>Eukaryota</taxon>
        <taxon>Metamonada</taxon>
        <taxon>Diplomonadida</taxon>
        <taxon>Hexamitidae</taxon>
        <taxon>Hexamitinae</taxon>
        <taxon>Hexamita</taxon>
    </lineage>
</organism>
<reference evidence="1" key="1">
    <citation type="submission" date="2023-06" db="EMBL/GenBank/DDBJ databases">
        <authorList>
            <person name="Kurt Z."/>
        </authorList>
    </citation>
    <scope>NUCLEOTIDE SEQUENCE</scope>
</reference>
<dbReference type="AlphaFoldDB" id="A0AA86QCV8"/>
<dbReference type="EMBL" id="CAXDID020000101">
    <property type="protein sequence ID" value="CAL6026275.1"/>
    <property type="molecule type" value="Genomic_DNA"/>
</dbReference>
<accession>A0AA86QCV8</accession>
<evidence type="ECO:0000313" key="1">
    <source>
        <dbReference type="EMBL" id="CAI9956954.1"/>
    </source>
</evidence>
<dbReference type="EMBL" id="CATOUU010000880">
    <property type="protein sequence ID" value="CAI9956954.1"/>
    <property type="molecule type" value="Genomic_DNA"/>
</dbReference>